<organism evidence="1 2">
    <name type="scientific">Nesidiocoris tenuis</name>
    <dbReference type="NCBI Taxonomy" id="355587"/>
    <lineage>
        <taxon>Eukaryota</taxon>
        <taxon>Metazoa</taxon>
        <taxon>Ecdysozoa</taxon>
        <taxon>Arthropoda</taxon>
        <taxon>Hexapoda</taxon>
        <taxon>Insecta</taxon>
        <taxon>Pterygota</taxon>
        <taxon>Neoptera</taxon>
        <taxon>Paraneoptera</taxon>
        <taxon>Hemiptera</taxon>
        <taxon>Heteroptera</taxon>
        <taxon>Panheteroptera</taxon>
        <taxon>Cimicomorpha</taxon>
        <taxon>Miridae</taxon>
        <taxon>Dicyphina</taxon>
        <taxon>Nesidiocoris</taxon>
    </lineage>
</organism>
<dbReference type="AlphaFoldDB" id="A0A6H5GMB5"/>
<accession>A0A6H5GMB5</accession>
<reference evidence="1 2" key="1">
    <citation type="submission" date="2020-02" db="EMBL/GenBank/DDBJ databases">
        <authorList>
            <person name="Ferguson B K."/>
        </authorList>
    </citation>
    <scope>NUCLEOTIDE SEQUENCE [LARGE SCALE GENOMIC DNA]</scope>
</reference>
<name>A0A6H5GMB5_9HEMI</name>
<gene>
    <name evidence="1" type="ORF">NTEN_LOCUS9702</name>
</gene>
<keyword evidence="2" id="KW-1185">Reference proteome</keyword>
<protein>
    <submittedName>
        <fullName evidence="1">Uncharacterized protein</fullName>
    </submittedName>
</protein>
<dbReference type="EMBL" id="CADCXU010014740">
    <property type="protein sequence ID" value="CAB0004225.1"/>
    <property type="molecule type" value="Genomic_DNA"/>
</dbReference>
<evidence type="ECO:0000313" key="1">
    <source>
        <dbReference type="EMBL" id="CAB0004225.1"/>
    </source>
</evidence>
<proteinExistence type="predicted"/>
<sequence length="81" mass="9403">MVMLRLSTASGYKCKKREVIDFLRLGGFFSHRVPRSRRISVRHCHPFQNYVGGQIDSAISFSLFRELIVKVCENERTGQKN</sequence>
<evidence type="ECO:0000313" key="2">
    <source>
        <dbReference type="Proteomes" id="UP000479000"/>
    </source>
</evidence>
<dbReference type="Proteomes" id="UP000479000">
    <property type="component" value="Unassembled WGS sequence"/>
</dbReference>